<dbReference type="Pfam" id="PF00248">
    <property type="entry name" value="Aldo_ket_red"/>
    <property type="match status" value="1"/>
</dbReference>
<gene>
    <name evidence="5" type="ORF">PUW55_02305</name>
</gene>
<name>A0AAX3NIG9_BIFBR</name>
<dbReference type="SUPFAM" id="SSF51430">
    <property type="entry name" value="NAD(P)-linked oxidoreductase"/>
    <property type="match status" value="1"/>
</dbReference>
<evidence type="ECO:0000313" key="5">
    <source>
        <dbReference type="EMBL" id="WEB55235.1"/>
    </source>
</evidence>
<dbReference type="AlphaFoldDB" id="A0AAX3NIG9"/>
<keyword evidence="3" id="KW-0560">Oxidoreductase</keyword>
<keyword evidence="2" id="KW-0521">NADP</keyword>
<dbReference type="InterPro" id="IPR036812">
    <property type="entry name" value="NAD(P)_OxRdtase_dom_sf"/>
</dbReference>
<dbReference type="Gene3D" id="3.20.20.100">
    <property type="entry name" value="NADP-dependent oxidoreductase domain"/>
    <property type="match status" value="1"/>
</dbReference>
<comment type="similarity">
    <text evidence="1">Belongs to the aldo/keto reductase family.</text>
</comment>
<dbReference type="PROSITE" id="PS00063">
    <property type="entry name" value="ALDOKETO_REDUCTASE_3"/>
    <property type="match status" value="1"/>
</dbReference>
<evidence type="ECO:0000259" key="4">
    <source>
        <dbReference type="Pfam" id="PF00248"/>
    </source>
</evidence>
<evidence type="ECO:0000256" key="2">
    <source>
        <dbReference type="ARBA" id="ARBA00022857"/>
    </source>
</evidence>
<reference evidence="5" key="1">
    <citation type="submission" date="2023-02" db="EMBL/GenBank/DDBJ databases">
        <authorList>
            <person name="Whidbey C."/>
        </authorList>
    </citation>
    <scope>NUCLEOTIDE SEQUENCE</scope>
    <source>
        <strain evidence="5">VSI11</strain>
    </source>
</reference>
<dbReference type="RefSeq" id="WP_077420754.1">
    <property type="nucleotide sequence ID" value="NZ_CP118083.1"/>
</dbReference>
<dbReference type="Proteomes" id="UP001219009">
    <property type="component" value="Chromosome"/>
</dbReference>
<dbReference type="EMBL" id="CP118083">
    <property type="protein sequence ID" value="WEB55235.1"/>
    <property type="molecule type" value="Genomic_DNA"/>
</dbReference>
<organism evidence="5 6">
    <name type="scientific">Bifidobacterium breve</name>
    <dbReference type="NCBI Taxonomy" id="1685"/>
    <lineage>
        <taxon>Bacteria</taxon>
        <taxon>Bacillati</taxon>
        <taxon>Actinomycetota</taxon>
        <taxon>Actinomycetes</taxon>
        <taxon>Bifidobacteriales</taxon>
        <taxon>Bifidobacteriaceae</taxon>
        <taxon>Bifidobacterium</taxon>
    </lineage>
</organism>
<dbReference type="GO" id="GO:0016616">
    <property type="term" value="F:oxidoreductase activity, acting on the CH-OH group of donors, NAD or NADP as acceptor"/>
    <property type="evidence" value="ECO:0007669"/>
    <property type="project" value="UniProtKB-ARBA"/>
</dbReference>
<accession>A0AAX3NIG9</accession>
<dbReference type="PANTHER" id="PTHR43827">
    <property type="entry name" value="2,5-DIKETO-D-GLUCONIC ACID REDUCTASE"/>
    <property type="match status" value="1"/>
</dbReference>
<evidence type="ECO:0000256" key="1">
    <source>
        <dbReference type="ARBA" id="ARBA00007905"/>
    </source>
</evidence>
<dbReference type="InterPro" id="IPR023210">
    <property type="entry name" value="NADP_OxRdtase_dom"/>
</dbReference>
<feature type="domain" description="NADP-dependent oxidoreductase" evidence="4">
    <location>
        <begin position="34"/>
        <end position="167"/>
    </location>
</feature>
<dbReference type="InterPro" id="IPR018170">
    <property type="entry name" value="Aldo/ket_reductase_CS"/>
</dbReference>
<evidence type="ECO:0000256" key="3">
    <source>
        <dbReference type="ARBA" id="ARBA00023002"/>
    </source>
</evidence>
<sequence length="182" mass="19749">MTNGRINPANVPDIALRDGHSIPQVGLGVLRIDDEGLARTLGVCNFMPADLKRLHEETGAWPAVNQIELHPTWQQREVAAFCKEHGIAVEAYSPMARGADLNAGNGTIEKIAAAHGVSPARVILRWHIENGTIIIPKSVHTARQKENLDLFGFELTAEEHAAIDALDGPTRAGHDPLTFTYA</sequence>
<dbReference type="PANTHER" id="PTHR43827:SF3">
    <property type="entry name" value="NADP-DEPENDENT OXIDOREDUCTASE DOMAIN-CONTAINING PROTEIN"/>
    <property type="match status" value="1"/>
</dbReference>
<dbReference type="InterPro" id="IPR020471">
    <property type="entry name" value="AKR"/>
</dbReference>
<dbReference type="PRINTS" id="PR00069">
    <property type="entry name" value="ALDKETRDTASE"/>
</dbReference>
<dbReference type="PROSITE" id="PS00062">
    <property type="entry name" value="ALDOKETO_REDUCTASE_2"/>
    <property type="match status" value="1"/>
</dbReference>
<dbReference type="CDD" id="cd19071">
    <property type="entry name" value="AKR_AKR1-5-like"/>
    <property type="match status" value="1"/>
</dbReference>
<proteinExistence type="inferred from homology"/>
<protein>
    <submittedName>
        <fullName evidence="5">Aldo/keto reductase</fullName>
    </submittedName>
</protein>
<evidence type="ECO:0000313" key="6">
    <source>
        <dbReference type="Proteomes" id="UP001219009"/>
    </source>
</evidence>